<evidence type="ECO:0000256" key="1">
    <source>
        <dbReference type="SAM" id="MobiDB-lite"/>
    </source>
</evidence>
<evidence type="ECO:0000313" key="4">
    <source>
        <dbReference type="EMBL" id="NKY56856.1"/>
    </source>
</evidence>
<dbReference type="Pfam" id="PF24088">
    <property type="entry name" value="DUF7373"/>
    <property type="match status" value="1"/>
</dbReference>
<proteinExistence type="predicted"/>
<organism evidence="4 5">
    <name type="scientific">Nocardia flavorosea</name>
    <dbReference type="NCBI Taxonomy" id="53429"/>
    <lineage>
        <taxon>Bacteria</taxon>
        <taxon>Bacillati</taxon>
        <taxon>Actinomycetota</taxon>
        <taxon>Actinomycetes</taxon>
        <taxon>Mycobacteriales</taxon>
        <taxon>Nocardiaceae</taxon>
        <taxon>Nocardia</taxon>
    </lineage>
</organism>
<dbReference type="Pfam" id="PF24092">
    <property type="entry name" value="DUF7373_C"/>
    <property type="match status" value="1"/>
</dbReference>
<dbReference type="EMBL" id="JAAXOT010000005">
    <property type="protein sequence ID" value="NKY56856.1"/>
    <property type="molecule type" value="Genomic_DNA"/>
</dbReference>
<evidence type="ECO:0000313" key="5">
    <source>
        <dbReference type="Proteomes" id="UP000570678"/>
    </source>
</evidence>
<dbReference type="InterPro" id="IPR055797">
    <property type="entry name" value="DUF7373"/>
</dbReference>
<feature type="domain" description="DUF7373" evidence="3">
    <location>
        <begin position="255"/>
        <end position="374"/>
    </location>
</feature>
<gene>
    <name evidence="4" type="ORF">HGA15_11970</name>
</gene>
<feature type="region of interest" description="Disordered" evidence="1">
    <location>
        <begin position="12"/>
        <end position="48"/>
    </location>
</feature>
<comment type="caution">
    <text evidence="4">The sequence shown here is derived from an EMBL/GenBank/DDBJ whole genome shotgun (WGS) entry which is preliminary data.</text>
</comment>
<dbReference type="RefSeq" id="WP_157116703.1">
    <property type="nucleotide sequence ID" value="NZ_JAAXOT010000005.1"/>
</dbReference>
<evidence type="ECO:0000259" key="3">
    <source>
        <dbReference type="Pfam" id="PF24092"/>
    </source>
</evidence>
<evidence type="ECO:0000259" key="2">
    <source>
        <dbReference type="Pfam" id="PF24088"/>
    </source>
</evidence>
<keyword evidence="5" id="KW-1185">Reference proteome</keyword>
<dbReference type="AlphaFoldDB" id="A0A846YB64"/>
<sequence length="376" mass="40218">MLVPIALIASMSCGGPESQSDSGPDISALQPGNYRTNPRTSEEVRTPENVDVQESLRLGQHVPLIMETNPRLVFNPVVYRTKVLTPLHPPRIQDQDFHVAVPGLVAGWETVGQRREESSLGRTIELAIMAFAEPKQATHAAEFLSDMALHGSSPPVGTIGIPGHPTAIGQVSEFGSLNVWVTQGNLMVETYIGAGVDIPPDTTGLAAEVKTVLDNLFSALGEYKPTPVDELGQLPVDRDGILAFALPGSEPVAEMVLDPSSLLNFLQRPDLAKRALEDSGVDLAVHGGARIYRTADPAAAERLKAYFVSQLNAAQQPVDSPPGMPAAHCTDDPESTSSLSCIFTSNRYVAIIDGSNQIQDLHQQVAAQYLLLAKVP</sequence>
<reference evidence="4 5" key="1">
    <citation type="submission" date="2020-04" db="EMBL/GenBank/DDBJ databases">
        <title>MicrobeNet Type strains.</title>
        <authorList>
            <person name="Nicholson A.C."/>
        </authorList>
    </citation>
    <scope>NUCLEOTIDE SEQUENCE [LARGE SCALE GENOMIC DNA]</scope>
    <source>
        <strain evidence="4 5">JCM 3332</strain>
    </source>
</reference>
<dbReference type="Proteomes" id="UP000570678">
    <property type="component" value="Unassembled WGS sequence"/>
</dbReference>
<accession>A0A846YB64</accession>
<dbReference type="InterPro" id="IPR056463">
    <property type="entry name" value="DUF7373_C"/>
</dbReference>
<protein>
    <submittedName>
        <fullName evidence="4">Uncharacterized protein</fullName>
    </submittedName>
</protein>
<feature type="domain" description="DUF7373" evidence="2">
    <location>
        <begin position="44"/>
        <end position="236"/>
    </location>
</feature>
<name>A0A846YB64_9NOCA</name>